<proteinExistence type="inferred from homology"/>
<dbReference type="CDD" id="cd02257">
    <property type="entry name" value="Peptidase_C19"/>
    <property type="match status" value="1"/>
</dbReference>
<evidence type="ECO:0000313" key="9">
    <source>
        <dbReference type="EMBL" id="CCA23615.1"/>
    </source>
</evidence>
<evidence type="ECO:0000256" key="2">
    <source>
        <dbReference type="ARBA" id="ARBA00009085"/>
    </source>
</evidence>
<keyword evidence="4 9" id="KW-0645">Protease</keyword>
<comment type="similarity">
    <text evidence="2">Belongs to the peptidase C19 family.</text>
</comment>
<dbReference type="EC" id="3.4.19.12" evidence="3"/>
<dbReference type="GO" id="GO:0004843">
    <property type="term" value="F:cysteine-type deubiquitinase activity"/>
    <property type="evidence" value="ECO:0007669"/>
    <property type="project" value="UniProtKB-EC"/>
</dbReference>
<name>F0WQK6_9STRA</name>
<dbReference type="InterPro" id="IPR001394">
    <property type="entry name" value="Peptidase_C19_UCH"/>
</dbReference>
<evidence type="ECO:0000256" key="3">
    <source>
        <dbReference type="ARBA" id="ARBA00012759"/>
    </source>
</evidence>
<comment type="catalytic activity">
    <reaction evidence="1">
        <text>Thiol-dependent hydrolysis of ester, thioester, amide, peptide and isopeptide bonds formed by the C-terminal Gly of ubiquitin (a 76-residue protein attached to proteins as an intracellular targeting signal).</text>
        <dbReference type="EC" id="3.4.19.12"/>
    </reaction>
</comment>
<dbReference type="PROSITE" id="PS50235">
    <property type="entry name" value="USP_3"/>
    <property type="match status" value="1"/>
</dbReference>
<keyword evidence="5" id="KW-0833">Ubl conjugation pathway</keyword>
<dbReference type="SUPFAM" id="SSF54001">
    <property type="entry name" value="Cysteine proteinases"/>
    <property type="match status" value="1"/>
</dbReference>
<protein>
    <recommendedName>
        <fullName evidence="3">ubiquitinyl hydrolase 1</fullName>
        <ecNumber evidence="3">3.4.19.12</ecNumber>
    </recommendedName>
</protein>
<reference evidence="9" key="2">
    <citation type="submission" date="2011-02" db="EMBL/GenBank/DDBJ databases">
        <authorList>
            <person name="MacLean D."/>
        </authorList>
    </citation>
    <scope>NUCLEOTIDE SEQUENCE</scope>
</reference>
<feature type="domain" description="USP" evidence="8">
    <location>
        <begin position="33"/>
        <end position="479"/>
    </location>
</feature>
<dbReference type="InterPro" id="IPR018200">
    <property type="entry name" value="USP_CS"/>
</dbReference>
<dbReference type="InterPro" id="IPR050164">
    <property type="entry name" value="Peptidase_C19"/>
</dbReference>
<dbReference type="InterPro" id="IPR028889">
    <property type="entry name" value="USP"/>
</dbReference>
<keyword evidence="7" id="KW-0788">Thiol protease</keyword>
<dbReference type="PANTHER" id="PTHR24006">
    <property type="entry name" value="UBIQUITIN CARBOXYL-TERMINAL HYDROLASE"/>
    <property type="match status" value="1"/>
</dbReference>
<dbReference type="Pfam" id="PF00443">
    <property type="entry name" value="UCH"/>
    <property type="match status" value="1"/>
</dbReference>
<dbReference type="AlphaFoldDB" id="F0WQK6"/>
<accession>F0WQK6</accession>
<evidence type="ECO:0000259" key="8">
    <source>
        <dbReference type="PROSITE" id="PS50235"/>
    </source>
</evidence>
<dbReference type="GO" id="GO:0006508">
    <property type="term" value="P:proteolysis"/>
    <property type="evidence" value="ECO:0007669"/>
    <property type="project" value="UniProtKB-KW"/>
</dbReference>
<dbReference type="HOGENOM" id="CLU_008279_14_0_1"/>
<organism evidence="9">
    <name type="scientific">Albugo laibachii Nc14</name>
    <dbReference type="NCBI Taxonomy" id="890382"/>
    <lineage>
        <taxon>Eukaryota</taxon>
        <taxon>Sar</taxon>
        <taxon>Stramenopiles</taxon>
        <taxon>Oomycota</taxon>
        <taxon>Peronosporomycetes</taxon>
        <taxon>Albuginales</taxon>
        <taxon>Albuginaceae</taxon>
        <taxon>Albugo</taxon>
    </lineage>
</organism>
<sequence length="547" mass="62162">MFNVGSNRQHISRLTRISDEKESLNDNTHITLRGIQNLGNTCYFNAILQALAASRSFQMYLDELVTSAPCRLPAVTTALKRCMQGSELQPGNENTPKPLIPSELNQQLALRIGNFGRRKQQDSQEILHLLLHLIQREQATELYPDRGLRDIAAFLRGDSVGNGELSSSRGSTGYGSLLPALFSLEGSISYEQFRQTVETCERWMPLCGLEGNFLQCTSCKMNRPVSNHRFTSISLALGTSSKVEKITLDACLRYYTREELISDVECVRCSIRQAIESTCLQYASLTTQLEAEGGWESNTASPHSMEVEIKVHDCRNRMHTLQQLLESSNLHQIDLQNVITPAERIVSNCTKSMRFTRCPETFCFHFNRKVYFDWSGTTSKLDTHVVFPIEIDMRPFCFFGEANLPVNSSVDRAHYLYEIVAVISHHGDEHSGHYIAYRRVKISDAHAYQWFWASDDVVHRVEIDQVRSSRAYLLFYERKESESTRVNGNYGSSRSSLREAGSFAWSRKGISGSQMDDLETVEATDFEMTVERDLKLSAHPDNLSWAR</sequence>
<evidence type="ECO:0000256" key="5">
    <source>
        <dbReference type="ARBA" id="ARBA00022786"/>
    </source>
</evidence>
<dbReference type="GO" id="GO:0005634">
    <property type="term" value="C:nucleus"/>
    <property type="evidence" value="ECO:0007669"/>
    <property type="project" value="TreeGrafter"/>
</dbReference>
<dbReference type="PROSITE" id="PS00972">
    <property type="entry name" value="USP_1"/>
    <property type="match status" value="1"/>
</dbReference>
<evidence type="ECO:0000256" key="4">
    <source>
        <dbReference type="ARBA" id="ARBA00022670"/>
    </source>
</evidence>
<dbReference type="GO" id="GO:0005829">
    <property type="term" value="C:cytosol"/>
    <property type="evidence" value="ECO:0007669"/>
    <property type="project" value="TreeGrafter"/>
</dbReference>
<keyword evidence="6" id="KW-0378">Hydrolase</keyword>
<dbReference type="Gene3D" id="3.90.70.10">
    <property type="entry name" value="Cysteine proteinases"/>
    <property type="match status" value="1"/>
</dbReference>
<gene>
    <name evidence="9" type="primary">AlNc14C200G8675</name>
    <name evidence="9" type="ORF">ALNC14_097590</name>
</gene>
<dbReference type="InterPro" id="IPR038765">
    <property type="entry name" value="Papain-like_cys_pep_sf"/>
</dbReference>
<evidence type="ECO:0000256" key="6">
    <source>
        <dbReference type="ARBA" id="ARBA00022801"/>
    </source>
</evidence>
<dbReference type="GO" id="GO:0016579">
    <property type="term" value="P:protein deubiquitination"/>
    <property type="evidence" value="ECO:0007669"/>
    <property type="project" value="InterPro"/>
</dbReference>
<evidence type="ECO:0000256" key="1">
    <source>
        <dbReference type="ARBA" id="ARBA00000707"/>
    </source>
</evidence>
<reference evidence="9" key="1">
    <citation type="journal article" date="2011" name="PLoS Biol.">
        <title>Gene gain and loss during evolution of obligate parasitism in the white rust pathogen of Arabidopsis thaliana.</title>
        <authorList>
            <person name="Kemen E."/>
            <person name="Gardiner A."/>
            <person name="Schultz-Larsen T."/>
            <person name="Kemen A.C."/>
            <person name="Balmuth A.L."/>
            <person name="Robert-Seilaniantz A."/>
            <person name="Bailey K."/>
            <person name="Holub E."/>
            <person name="Studholme D.J."/>
            <person name="Maclean D."/>
            <person name="Jones J.D."/>
        </authorList>
    </citation>
    <scope>NUCLEOTIDE SEQUENCE</scope>
</reference>
<evidence type="ECO:0000256" key="7">
    <source>
        <dbReference type="ARBA" id="ARBA00022807"/>
    </source>
</evidence>
<dbReference type="PANTHER" id="PTHR24006:SF888">
    <property type="entry name" value="UBIQUITIN CARBOXYL-TERMINAL HYDROLASE 30"/>
    <property type="match status" value="1"/>
</dbReference>
<dbReference type="EMBL" id="FR824245">
    <property type="protein sequence ID" value="CCA23615.1"/>
    <property type="molecule type" value="Genomic_DNA"/>
</dbReference>